<keyword evidence="1" id="KW-0805">Transcription regulation</keyword>
<feature type="region of interest" description="Disordered" evidence="5">
    <location>
        <begin position="373"/>
        <end position="395"/>
    </location>
</feature>
<dbReference type="GO" id="GO:0030154">
    <property type="term" value="P:cell differentiation"/>
    <property type="evidence" value="ECO:0007669"/>
    <property type="project" value="TreeGrafter"/>
</dbReference>
<dbReference type="FunFam" id="1.10.30.10:FF:000041">
    <property type="entry name" value="HMG box family protein"/>
    <property type="match status" value="1"/>
</dbReference>
<feature type="region of interest" description="Disordered" evidence="5">
    <location>
        <begin position="224"/>
        <end position="260"/>
    </location>
</feature>
<evidence type="ECO:0000256" key="5">
    <source>
        <dbReference type="SAM" id="MobiDB-lite"/>
    </source>
</evidence>
<evidence type="ECO:0000256" key="4">
    <source>
        <dbReference type="PROSITE-ProRule" id="PRU00267"/>
    </source>
</evidence>
<dbReference type="SUPFAM" id="SSF47095">
    <property type="entry name" value="HMG-box"/>
    <property type="match status" value="1"/>
</dbReference>
<dbReference type="InterPro" id="IPR009071">
    <property type="entry name" value="HMG_box_dom"/>
</dbReference>
<keyword evidence="3" id="KW-0804">Transcription</keyword>
<keyword evidence="8" id="KW-1185">Reference proteome</keyword>
<dbReference type="InterPro" id="IPR050140">
    <property type="entry name" value="SRY-related_HMG-box_TF-like"/>
</dbReference>
<dbReference type="OrthoDB" id="6247875at2759"/>
<dbReference type="Gene3D" id="1.10.30.10">
    <property type="entry name" value="High mobility group box domain"/>
    <property type="match status" value="1"/>
</dbReference>
<dbReference type="GO" id="GO:0000978">
    <property type="term" value="F:RNA polymerase II cis-regulatory region sequence-specific DNA binding"/>
    <property type="evidence" value="ECO:0007669"/>
    <property type="project" value="TreeGrafter"/>
</dbReference>
<feature type="compositionally biased region" description="Low complexity" evidence="5">
    <location>
        <begin position="53"/>
        <end position="67"/>
    </location>
</feature>
<dbReference type="AlphaFoldDB" id="A0A2B7Z0Y7"/>
<feature type="region of interest" description="Disordered" evidence="5">
    <location>
        <begin position="314"/>
        <end position="360"/>
    </location>
</feature>
<dbReference type="PROSITE" id="PS50118">
    <property type="entry name" value="HMG_BOX_2"/>
    <property type="match status" value="1"/>
</dbReference>
<feature type="domain" description="HMG box" evidence="6">
    <location>
        <begin position="169"/>
        <end position="237"/>
    </location>
</feature>
<dbReference type="GO" id="GO:0000122">
    <property type="term" value="P:negative regulation of transcription by RNA polymerase II"/>
    <property type="evidence" value="ECO:0007669"/>
    <property type="project" value="TreeGrafter"/>
</dbReference>
<evidence type="ECO:0000256" key="1">
    <source>
        <dbReference type="ARBA" id="ARBA00023015"/>
    </source>
</evidence>
<name>A0A2B7Z0Y7_POLH7</name>
<comment type="caution">
    <text evidence="7">The sequence shown here is derived from an EMBL/GenBank/DDBJ whole genome shotgun (WGS) entry which is preliminary data.</text>
</comment>
<proteinExistence type="predicted"/>
<feature type="region of interest" description="Disordered" evidence="5">
    <location>
        <begin position="46"/>
        <end position="67"/>
    </location>
</feature>
<organism evidence="7 8">
    <name type="scientific">Polytolypa hystricis (strain UAMH7299)</name>
    <dbReference type="NCBI Taxonomy" id="1447883"/>
    <lineage>
        <taxon>Eukaryota</taxon>
        <taxon>Fungi</taxon>
        <taxon>Dikarya</taxon>
        <taxon>Ascomycota</taxon>
        <taxon>Pezizomycotina</taxon>
        <taxon>Eurotiomycetes</taxon>
        <taxon>Eurotiomycetidae</taxon>
        <taxon>Onygenales</taxon>
        <taxon>Onygenales incertae sedis</taxon>
        <taxon>Polytolypa</taxon>
    </lineage>
</organism>
<dbReference type="PANTHER" id="PTHR10270:SF320">
    <property type="entry name" value="BOX TRANSCRIPTIONAL REGULATOR, PUTATIVE (AFU_ORTHOLOGUE AFUA_4G10820)-RELATED"/>
    <property type="match status" value="1"/>
</dbReference>
<feature type="compositionally biased region" description="Polar residues" evidence="5">
    <location>
        <begin position="375"/>
        <end position="385"/>
    </location>
</feature>
<dbReference type="EMBL" id="PDNA01000008">
    <property type="protein sequence ID" value="PGH27255.1"/>
    <property type="molecule type" value="Genomic_DNA"/>
</dbReference>
<feature type="DNA-binding region" description="HMG box" evidence="4">
    <location>
        <begin position="169"/>
        <end position="237"/>
    </location>
</feature>
<evidence type="ECO:0000256" key="3">
    <source>
        <dbReference type="ARBA" id="ARBA00023163"/>
    </source>
</evidence>
<feature type="region of interest" description="Disordered" evidence="5">
    <location>
        <begin position="570"/>
        <end position="589"/>
    </location>
</feature>
<dbReference type="InterPro" id="IPR036910">
    <property type="entry name" value="HMG_box_dom_sf"/>
</dbReference>
<feature type="region of interest" description="Disordered" evidence="5">
    <location>
        <begin position="273"/>
        <end position="300"/>
    </location>
</feature>
<dbReference type="PANTHER" id="PTHR10270">
    <property type="entry name" value="SOX TRANSCRIPTION FACTOR"/>
    <property type="match status" value="1"/>
</dbReference>
<feature type="compositionally biased region" description="Polar residues" evidence="5">
    <location>
        <begin position="246"/>
        <end position="260"/>
    </location>
</feature>
<keyword evidence="2 4" id="KW-0238">DNA-binding</keyword>
<sequence length="722" mass="78423">MSYDRVLPKPLALYYDPPRRELPSRTSTPVEHKIMTDRFSKIVSEEKQYDGRSASSTPITTTSTTTTGGIESKALASALSALSAPTPTTSTIASASEKLLPSAAISEISSPASTVIASPIPRKRKFCQLITSETIDQHERSVSSNSSKSNSSKDSTSVQFCLCQPDPKIPRPRNAFILFRQHFQAAVIAENPRLTNPAISKVIGERWRTLPAESKQDWKNLAEEEKARHQQQYPDYRYQPRRYGRNGTSNNTSSPGISISPTGASVCNRCGGRVMNPPSTPSTPFTPSLPSPPTSALSTQSSMPIARNLLHGRRARDDSGLPSPVQVGMNNTAKRPTGVRTHFRDNSAPPSSPNVKRRELNANGMYIPIRRDLSPESTYPLSPQRTALPRPDALQPRMPYSVGMAAASANGRPYRQAQTPGTPSHDPSLTLPPLQTMSLPQQNQSNVEAMVMTIPFINKIKVLARISPPAMLSPTRSEAAGRGAVIAIEGPDLESVGCMIQYLKIALGRDEKCVTRVFEGPEACLPQRDGKDPTHENKADATVQYLGTISAWHKISGDIMTFINGPSPTSALSRPNAHTIPGDPNSANSTKSIVEGGSVAVAAPPAAADDGLLRIALVPRYQLTTADTYACATPINDAYAPIDHWQWMASLWRGCVGPDITIYIRDCEKEEAEKFGDGHPVEIRLGDARTLVVRRPVDSAGAAVEEKALRRVAFEVDEFLRK</sequence>
<dbReference type="CDD" id="cd01389">
    <property type="entry name" value="HMG-box_ROX1-like"/>
    <property type="match status" value="1"/>
</dbReference>
<evidence type="ECO:0000313" key="7">
    <source>
        <dbReference type="EMBL" id="PGH27255.1"/>
    </source>
</evidence>
<dbReference type="GO" id="GO:0005634">
    <property type="term" value="C:nucleus"/>
    <property type="evidence" value="ECO:0007669"/>
    <property type="project" value="UniProtKB-UniRule"/>
</dbReference>
<evidence type="ECO:0000259" key="6">
    <source>
        <dbReference type="PROSITE" id="PS50118"/>
    </source>
</evidence>
<dbReference type="STRING" id="1447883.A0A2B7Z0Y7"/>
<accession>A0A2B7Z0Y7</accession>
<protein>
    <recommendedName>
        <fullName evidence="6">HMG box domain-containing protein</fullName>
    </recommendedName>
</protein>
<dbReference type="SMART" id="SM00398">
    <property type="entry name" value="HMG"/>
    <property type="match status" value="1"/>
</dbReference>
<dbReference type="Pfam" id="PF00505">
    <property type="entry name" value="HMG_box"/>
    <property type="match status" value="1"/>
</dbReference>
<dbReference type="GO" id="GO:0001228">
    <property type="term" value="F:DNA-binding transcription activator activity, RNA polymerase II-specific"/>
    <property type="evidence" value="ECO:0007669"/>
    <property type="project" value="TreeGrafter"/>
</dbReference>
<evidence type="ECO:0000313" key="8">
    <source>
        <dbReference type="Proteomes" id="UP000224634"/>
    </source>
</evidence>
<dbReference type="Proteomes" id="UP000224634">
    <property type="component" value="Unassembled WGS sequence"/>
</dbReference>
<keyword evidence="4" id="KW-0539">Nucleus</keyword>
<evidence type="ECO:0000256" key="2">
    <source>
        <dbReference type="ARBA" id="ARBA00023125"/>
    </source>
</evidence>
<reference evidence="7 8" key="1">
    <citation type="submission" date="2017-10" db="EMBL/GenBank/DDBJ databases">
        <title>Comparative genomics in systemic dimorphic fungi from Ajellomycetaceae.</title>
        <authorList>
            <person name="Munoz J.F."/>
            <person name="Mcewen J.G."/>
            <person name="Clay O.K."/>
            <person name="Cuomo C.A."/>
        </authorList>
    </citation>
    <scope>NUCLEOTIDE SEQUENCE [LARGE SCALE GENOMIC DNA]</scope>
    <source>
        <strain evidence="7 8">UAMH7299</strain>
    </source>
</reference>
<gene>
    <name evidence="7" type="ORF">AJ80_00965</name>
</gene>